<keyword evidence="3" id="KW-0732">Signal</keyword>
<dbReference type="InterPro" id="IPR051036">
    <property type="entry name" value="SIGLEC"/>
</dbReference>
<comment type="similarity">
    <text evidence="11">Belongs to the immunoglobulin superfamily. SIGLEC (sialic acid binding Ig-like lectin) family.</text>
</comment>
<keyword evidence="10" id="KW-0393">Immunoglobulin domain</keyword>
<evidence type="ECO:0000256" key="7">
    <source>
        <dbReference type="ARBA" id="ARBA00023136"/>
    </source>
</evidence>
<dbReference type="GO" id="GO:0038024">
    <property type="term" value="F:cargo receptor activity"/>
    <property type="evidence" value="ECO:0007669"/>
    <property type="project" value="Ensembl"/>
</dbReference>
<dbReference type="InterPro" id="IPR013106">
    <property type="entry name" value="Ig_V-set"/>
</dbReference>
<dbReference type="SUPFAM" id="SSF48726">
    <property type="entry name" value="Immunoglobulin"/>
    <property type="match status" value="2"/>
</dbReference>
<reference evidence="14" key="2">
    <citation type="submission" date="2013-03" db="EMBL/GenBank/DDBJ databases">
        <title>Chinese hamster genome sequenced from sorted chromosomes.</title>
        <authorList>
            <person name="Brinkrolf K."/>
            <person name="Rupp O."/>
            <person name="Laux H."/>
            <person name="Kollin F."/>
            <person name="Ernst W."/>
            <person name="Linke B."/>
            <person name="Kofler R."/>
            <person name="Romand S."/>
            <person name="Hesse F."/>
            <person name="Budach W.E."/>
            <person name="Galosy S."/>
            <person name="Muller D."/>
            <person name="Noll T."/>
            <person name="Wienberg J."/>
            <person name="Jostock T."/>
            <person name="Leonard M."/>
            <person name="Grillari J."/>
            <person name="Tauch A."/>
            <person name="Goesmann A."/>
            <person name="Helk B."/>
            <person name="Mott J.E."/>
            <person name="Puehler A."/>
            <person name="Borth N."/>
        </authorList>
    </citation>
    <scope>NUCLEOTIDE SEQUENCE</scope>
    <source>
        <strain evidence="14">17A/GY</strain>
    </source>
</reference>
<evidence type="ECO:0000313" key="16">
    <source>
        <dbReference type="Proteomes" id="UP000030759"/>
    </source>
</evidence>
<organism evidence="14 16">
    <name type="scientific">Cricetulus griseus</name>
    <name type="common">Chinese hamster</name>
    <name type="synonym">Cricetulus barabensis griseus</name>
    <dbReference type="NCBI Taxonomy" id="10029"/>
    <lineage>
        <taxon>Eukaryota</taxon>
        <taxon>Metazoa</taxon>
        <taxon>Chordata</taxon>
        <taxon>Craniata</taxon>
        <taxon>Vertebrata</taxon>
        <taxon>Euteleostomi</taxon>
        <taxon>Mammalia</taxon>
        <taxon>Eutheria</taxon>
        <taxon>Euarchontoglires</taxon>
        <taxon>Glires</taxon>
        <taxon>Rodentia</taxon>
        <taxon>Myomorpha</taxon>
        <taxon>Muroidea</taxon>
        <taxon>Cricetidae</taxon>
        <taxon>Cricetinae</taxon>
        <taxon>Cricetulus</taxon>
    </lineage>
</organism>
<dbReference type="Proteomes" id="UP000030759">
    <property type="component" value="Unassembled WGS sequence"/>
</dbReference>
<dbReference type="InterPro" id="IPR013783">
    <property type="entry name" value="Ig-like_fold"/>
</dbReference>
<dbReference type="GO" id="GO:0007155">
    <property type="term" value="P:cell adhesion"/>
    <property type="evidence" value="ECO:0007669"/>
    <property type="project" value="UniProtKB-KW"/>
</dbReference>
<reference evidence="15" key="3">
    <citation type="submission" date="2025-05" db="UniProtKB">
        <authorList>
            <consortium name="Ensembl"/>
        </authorList>
    </citation>
    <scope>IDENTIFICATION</scope>
</reference>
<evidence type="ECO:0000256" key="1">
    <source>
        <dbReference type="ARBA" id="ARBA00004479"/>
    </source>
</evidence>
<reference evidence="16" key="1">
    <citation type="journal article" date="2013" name="Nat. Biotechnol.">
        <title>Chinese hamster genome sequenced from sorted chromosomes.</title>
        <authorList>
            <person name="Brinkrolf K."/>
            <person name="Rupp O."/>
            <person name="Laux H."/>
            <person name="Kollin F."/>
            <person name="Ernst W."/>
            <person name="Linke B."/>
            <person name="Kofler R."/>
            <person name="Romand S."/>
            <person name="Hesse F."/>
            <person name="Budach W.E."/>
            <person name="Galosy S."/>
            <person name="Muller D."/>
            <person name="Noll T."/>
            <person name="Wienberg J."/>
            <person name="Jostock T."/>
            <person name="Leonard M."/>
            <person name="Grillari J."/>
            <person name="Tauch A."/>
            <person name="Goesmann A."/>
            <person name="Helk B."/>
            <person name="Mott J.E."/>
            <person name="Puhler A."/>
            <person name="Borth N."/>
        </authorList>
    </citation>
    <scope>NUCLEOTIDE SEQUENCE [LARGE SCALE GENOMIC DNA]</scope>
    <source>
        <strain evidence="16">17A/GY</strain>
    </source>
</reference>
<dbReference type="SMART" id="SM00409">
    <property type="entry name" value="IG"/>
    <property type="match status" value="2"/>
</dbReference>
<dbReference type="Pfam" id="PF07686">
    <property type="entry name" value="V-set"/>
    <property type="match status" value="1"/>
</dbReference>
<dbReference type="GO" id="GO:0048029">
    <property type="term" value="F:monosaccharide binding"/>
    <property type="evidence" value="ECO:0007669"/>
    <property type="project" value="UniProtKB-ARBA"/>
</dbReference>
<keyword evidence="6 12" id="KW-1133">Transmembrane helix</keyword>
<dbReference type="GO" id="GO:0033691">
    <property type="term" value="F:sialic acid binding"/>
    <property type="evidence" value="ECO:0007669"/>
    <property type="project" value="TreeGrafter"/>
</dbReference>
<keyword evidence="8" id="KW-1015">Disulfide bond</keyword>
<evidence type="ECO:0000256" key="8">
    <source>
        <dbReference type="ARBA" id="ARBA00023157"/>
    </source>
</evidence>
<keyword evidence="2 12" id="KW-0812">Transmembrane</keyword>
<evidence type="ECO:0000259" key="13">
    <source>
        <dbReference type="PROSITE" id="PS50835"/>
    </source>
</evidence>
<evidence type="ECO:0000256" key="12">
    <source>
        <dbReference type="SAM" id="Phobius"/>
    </source>
</evidence>
<keyword evidence="7 12" id="KW-0472">Membrane</keyword>
<evidence type="ECO:0000256" key="2">
    <source>
        <dbReference type="ARBA" id="ARBA00022692"/>
    </source>
</evidence>
<comment type="subcellular location">
    <subcellularLocation>
        <location evidence="1">Membrane</location>
        <topology evidence="1">Single-pass type I membrane protein</topology>
    </subcellularLocation>
</comment>
<evidence type="ECO:0000256" key="6">
    <source>
        <dbReference type="ARBA" id="ARBA00022989"/>
    </source>
</evidence>
<proteinExistence type="inferred from homology"/>
<evidence type="ECO:0000313" key="15">
    <source>
        <dbReference type="Ensembl" id="ENSCGRP00001009227.1"/>
    </source>
</evidence>
<evidence type="ECO:0000256" key="5">
    <source>
        <dbReference type="ARBA" id="ARBA00022889"/>
    </source>
</evidence>
<keyword evidence="4" id="KW-0430">Lectin</keyword>
<protein>
    <submittedName>
        <fullName evidence="14">Myeloid cell surface antigen CD33-like protein</fullName>
    </submittedName>
    <submittedName>
        <fullName evidence="15">Sialic acid binding Ig-like lectin H</fullName>
    </submittedName>
</protein>
<dbReference type="Proteomes" id="UP000694386">
    <property type="component" value="Unplaced"/>
</dbReference>
<evidence type="ECO:0000256" key="4">
    <source>
        <dbReference type="ARBA" id="ARBA00022734"/>
    </source>
</evidence>
<feature type="transmembrane region" description="Helical" evidence="12">
    <location>
        <begin position="266"/>
        <end position="288"/>
    </location>
</feature>
<name>A0A061IEI6_CRIGR</name>
<evidence type="ECO:0000256" key="11">
    <source>
        <dbReference type="ARBA" id="ARBA00038361"/>
    </source>
</evidence>
<dbReference type="EMBL" id="KE672750">
    <property type="protein sequence ID" value="ERE79023.1"/>
    <property type="molecule type" value="Genomic_DNA"/>
</dbReference>
<dbReference type="Ensembl" id="ENSCGRT00001013417.1">
    <property type="protein sequence ID" value="ENSCGRP00001009227.1"/>
    <property type="gene ID" value="ENSCGRG00001011364.1"/>
</dbReference>
<dbReference type="PROSITE" id="PS50835">
    <property type="entry name" value="IG_LIKE"/>
    <property type="match status" value="1"/>
</dbReference>
<evidence type="ECO:0000256" key="10">
    <source>
        <dbReference type="ARBA" id="ARBA00023319"/>
    </source>
</evidence>
<evidence type="ECO:0000313" key="14">
    <source>
        <dbReference type="EMBL" id="ERE79023.1"/>
    </source>
</evidence>
<dbReference type="InterPro" id="IPR007110">
    <property type="entry name" value="Ig-like_dom"/>
</dbReference>
<keyword evidence="9" id="KW-0325">Glycoprotein</keyword>
<accession>A0A061IEI6</accession>
<evidence type="ECO:0000256" key="3">
    <source>
        <dbReference type="ARBA" id="ARBA00022729"/>
    </source>
</evidence>
<dbReference type="GO" id="GO:0005886">
    <property type="term" value="C:plasma membrane"/>
    <property type="evidence" value="ECO:0007669"/>
    <property type="project" value="TreeGrafter"/>
</dbReference>
<gene>
    <name evidence="15" type="primary">LOC100761955</name>
    <name evidence="14" type="ORF">H671_3g9920</name>
</gene>
<dbReference type="InterPro" id="IPR003599">
    <property type="entry name" value="Ig_sub"/>
</dbReference>
<evidence type="ECO:0000256" key="9">
    <source>
        <dbReference type="ARBA" id="ARBA00023180"/>
    </source>
</evidence>
<feature type="domain" description="Ig-like" evidence="13">
    <location>
        <begin position="154"/>
        <end position="237"/>
    </location>
</feature>
<sequence length="312" mass="34886">MLLLLLWVCGWASENYFLLHAESMFMYETFKVELQSTLVTVQEGLCVFVPCTFFSLFKNPSFNTTVFGYWFRAGSNTDLDFPVATNNPDKTMQETHSQFHLFGDPRINDCSLDIRDAQRSDSGYYFFRTESDTFKWNYYKDQLFLNVTALNHTPNIDIPQTLELGHPSNVTCSVPWACEKGTPPIFSWMSAALTSLGPRTTLSSVLTLTPRLQDHGTNLVCQVTFPGAGVTVQKAVQINVTYTAQNTATHATRGAGPGKSGTLAEVVLVAMGEAAIKFLLLGICFIFLSMESQRRRVERPATQVDYAETVMD</sequence>
<dbReference type="GO" id="GO:0009986">
    <property type="term" value="C:cell surface"/>
    <property type="evidence" value="ECO:0007669"/>
    <property type="project" value="Ensembl"/>
</dbReference>
<dbReference type="PANTHER" id="PTHR12035:SF137">
    <property type="entry name" value="SIALIC ACID BINDING IG-LIKE LECTIN H"/>
    <property type="match status" value="1"/>
</dbReference>
<dbReference type="PANTHER" id="PTHR12035">
    <property type="entry name" value="SIALIC ACID BINDING IMMUNOGLOBULIN-LIKE LECTIN"/>
    <property type="match status" value="1"/>
</dbReference>
<dbReference type="FunFam" id="2.60.40.10:FF:000912">
    <property type="entry name" value="Myeloid cell surface antigen CD33"/>
    <property type="match status" value="1"/>
</dbReference>
<dbReference type="InterPro" id="IPR036179">
    <property type="entry name" value="Ig-like_dom_sf"/>
</dbReference>
<keyword evidence="5" id="KW-0130">Cell adhesion</keyword>
<dbReference type="Gene3D" id="2.60.40.10">
    <property type="entry name" value="Immunoglobulins"/>
    <property type="match status" value="2"/>
</dbReference>
<dbReference type="GO" id="GO:0006898">
    <property type="term" value="P:receptor-mediated endocytosis"/>
    <property type="evidence" value="ECO:0007669"/>
    <property type="project" value="Ensembl"/>
</dbReference>
<dbReference type="AlphaFoldDB" id="A0A061IEI6"/>
<dbReference type="GO" id="GO:0051649">
    <property type="term" value="P:establishment of localization in cell"/>
    <property type="evidence" value="ECO:0007669"/>
    <property type="project" value="Ensembl"/>
</dbReference>